<comment type="similarity">
    <text evidence="1">Belongs to the eukaryotic initiation factor 4G family.</text>
</comment>
<keyword evidence="2" id="KW-0396">Initiation factor</keyword>
<feature type="domain" description="MI" evidence="6">
    <location>
        <begin position="1"/>
        <end position="59"/>
    </location>
</feature>
<name>S8DFQ8_9LAMI</name>
<dbReference type="EMBL" id="AUSU01006688">
    <property type="protein sequence ID" value="EPS61643.1"/>
    <property type="molecule type" value="Genomic_DNA"/>
</dbReference>
<dbReference type="PROSITE" id="PS51366">
    <property type="entry name" value="MI"/>
    <property type="match status" value="1"/>
</dbReference>
<dbReference type="SUPFAM" id="SSF48371">
    <property type="entry name" value="ARM repeat"/>
    <property type="match status" value="1"/>
</dbReference>
<comment type="caution">
    <text evidence="7">The sequence shown here is derived from an EMBL/GenBank/DDBJ whole genome shotgun (WGS) entry which is preliminary data.</text>
</comment>
<organism evidence="7 8">
    <name type="scientific">Genlisea aurea</name>
    <dbReference type="NCBI Taxonomy" id="192259"/>
    <lineage>
        <taxon>Eukaryota</taxon>
        <taxon>Viridiplantae</taxon>
        <taxon>Streptophyta</taxon>
        <taxon>Embryophyta</taxon>
        <taxon>Tracheophyta</taxon>
        <taxon>Spermatophyta</taxon>
        <taxon>Magnoliopsida</taxon>
        <taxon>eudicotyledons</taxon>
        <taxon>Gunneridae</taxon>
        <taxon>Pentapetalae</taxon>
        <taxon>asterids</taxon>
        <taxon>lamiids</taxon>
        <taxon>Lamiales</taxon>
        <taxon>Lentibulariaceae</taxon>
        <taxon>Genlisea</taxon>
    </lineage>
</organism>
<accession>S8DFQ8</accession>
<feature type="non-terminal residue" evidence="7">
    <location>
        <position position="1"/>
    </location>
</feature>
<evidence type="ECO:0000259" key="6">
    <source>
        <dbReference type="PROSITE" id="PS51366"/>
    </source>
</evidence>
<protein>
    <recommendedName>
        <fullName evidence="6">MI domain-containing protein</fullName>
    </recommendedName>
</protein>
<evidence type="ECO:0000256" key="2">
    <source>
        <dbReference type="ARBA" id="ARBA00022540"/>
    </source>
</evidence>
<keyword evidence="4" id="KW-0648">Protein biosynthesis</keyword>
<dbReference type="GO" id="GO:0003729">
    <property type="term" value="F:mRNA binding"/>
    <property type="evidence" value="ECO:0007669"/>
    <property type="project" value="TreeGrafter"/>
</dbReference>
<dbReference type="Gene3D" id="1.25.40.180">
    <property type="match status" value="1"/>
</dbReference>
<evidence type="ECO:0000256" key="5">
    <source>
        <dbReference type="SAM" id="MobiDB-lite"/>
    </source>
</evidence>
<keyword evidence="3" id="KW-0810">Translation regulation</keyword>
<evidence type="ECO:0000256" key="4">
    <source>
        <dbReference type="ARBA" id="ARBA00022917"/>
    </source>
</evidence>
<evidence type="ECO:0000256" key="3">
    <source>
        <dbReference type="ARBA" id="ARBA00022845"/>
    </source>
</evidence>
<dbReference type="AlphaFoldDB" id="S8DFQ8"/>
<feature type="region of interest" description="Disordered" evidence="5">
    <location>
        <begin position="105"/>
        <end position="124"/>
    </location>
</feature>
<dbReference type="InterPro" id="IPR016024">
    <property type="entry name" value="ARM-type_fold"/>
</dbReference>
<reference evidence="7 8" key="1">
    <citation type="journal article" date="2013" name="BMC Genomics">
        <title>The miniature genome of a carnivorous plant Genlisea aurea contains a low number of genes and short non-coding sequences.</title>
        <authorList>
            <person name="Leushkin E.V."/>
            <person name="Sutormin R.A."/>
            <person name="Nabieva E.R."/>
            <person name="Penin A.A."/>
            <person name="Kondrashov A.S."/>
            <person name="Logacheva M.D."/>
        </authorList>
    </citation>
    <scope>NUCLEOTIDE SEQUENCE [LARGE SCALE GENOMIC DNA]</scope>
</reference>
<evidence type="ECO:0000313" key="8">
    <source>
        <dbReference type="Proteomes" id="UP000015453"/>
    </source>
</evidence>
<keyword evidence="8" id="KW-1185">Reference proteome</keyword>
<dbReference type="Proteomes" id="UP000015453">
    <property type="component" value="Unassembled WGS sequence"/>
</dbReference>
<dbReference type="PANTHER" id="PTHR23253">
    <property type="entry name" value="EUKARYOTIC TRANSLATION INITIATION FACTOR 4 GAMMA"/>
    <property type="match status" value="1"/>
</dbReference>
<dbReference type="OrthoDB" id="514777at2759"/>
<evidence type="ECO:0000256" key="1">
    <source>
        <dbReference type="ARBA" id="ARBA00005775"/>
    </source>
</evidence>
<dbReference type="GO" id="GO:0016281">
    <property type="term" value="C:eukaryotic translation initiation factor 4F complex"/>
    <property type="evidence" value="ECO:0007669"/>
    <property type="project" value="TreeGrafter"/>
</dbReference>
<proteinExistence type="inferred from homology"/>
<sequence>LGISSSKGIICIFGFESVLRLLEDAVNDAPRATEFLGRMLGRLMTENVVSFSEISKIVYEGGEEVGRLVEVGLAAEVMGSVLSFVKSEKGDSTLNEVLRSSNGMELEKFRPPGSNRRSRLDNFI</sequence>
<evidence type="ECO:0000313" key="7">
    <source>
        <dbReference type="EMBL" id="EPS61643.1"/>
    </source>
</evidence>
<gene>
    <name evidence="7" type="ORF">M569_13150</name>
</gene>
<dbReference type="PANTHER" id="PTHR23253:SF9">
    <property type="entry name" value="EUKARYOTIC TRANSLATION INITIATION FACTOR 4 GAMMA 2"/>
    <property type="match status" value="1"/>
</dbReference>
<dbReference type="GO" id="GO:0003743">
    <property type="term" value="F:translation initiation factor activity"/>
    <property type="evidence" value="ECO:0007669"/>
    <property type="project" value="UniProtKB-KW"/>
</dbReference>
<dbReference type="InterPro" id="IPR003891">
    <property type="entry name" value="Initiation_fac_eIF4g_MI"/>
</dbReference>
<dbReference type="GO" id="GO:0006417">
    <property type="term" value="P:regulation of translation"/>
    <property type="evidence" value="ECO:0007669"/>
    <property type="project" value="UniProtKB-KW"/>
</dbReference>